<feature type="region of interest" description="Disordered" evidence="1">
    <location>
        <begin position="1"/>
        <end position="34"/>
    </location>
</feature>
<dbReference type="Ensembl" id="ENSMPUT00000010878.1">
    <property type="protein sequence ID" value="ENSMPUP00000010699.1"/>
    <property type="gene ID" value="ENSMPUG00000010787.1"/>
</dbReference>
<accession>M3YH92</accession>
<evidence type="ECO:0000256" key="1">
    <source>
        <dbReference type="SAM" id="MobiDB-lite"/>
    </source>
</evidence>
<name>M3YH92_MUSPF</name>
<proteinExistence type="predicted"/>
<dbReference type="EMBL" id="AEYP01067495">
    <property type="status" value="NOT_ANNOTATED_CDS"/>
    <property type="molecule type" value="Genomic_DNA"/>
</dbReference>
<dbReference type="HOGENOM" id="CLU_2922027_0_0_1"/>
<dbReference type="AlphaFoldDB" id="M3YH92"/>
<sequence>MKKEEEEDKEEEKEWTKGNKHNSSSKKSLKSEVEEGRRALRIWLNGVTELKEESKDHSYFI</sequence>
<evidence type="ECO:0000313" key="2">
    <source>
        <dbReference type="Ensembl" id="ENSMPUP00000010699.1"/>
    </source>
</evidence>
<feature type="compositionally biased region" description="Basic residues" evidence="1">
    <location>
        <begin position="18"/>
        <end position="28"/>
    </location>
</feature>
<reference evidence="2" key="1">
    <citation type="submission" date="2024-06" db="UniProtKB">
        <authorList>
            <consortium name="Ensembl"/>
        </authorList>
    </citation>
    <scope>IDENTIFICATION</scope>
</reference>
<feature type="compositionally biased region" description="Acidic residues" evidence="1">
    <location>
        <begin position="1"/>
        <end position="11"/>
    </location>
</feature>
<organism evidence="2">
    <name type="scientific">Mustela putorius furo</name>
    <name type="common">European domestic ferret</name>
    <name type="synonym">Mustela furo</name>
    <dbReference type="NCBI Taxonomy" id="9669"/>
    <lineage>
        <taxon>Eukaryota</taxon>
        <taxon>Metazoa</taxon>
        <taxon>Chordata</taxon>
        <taxon>Craniata</taxon>
        <taxon>Vertebrata</taxon>
        <taxon>Euteleostomi</taxon>
        <taxon>Mammalia</taxon>
        <taxon>Eutheria</taxon>
        <taxon>Laurasiatheria</taxon>
        <taxon>Carnivora</taxon>
        <taxon>Caniformia</taxon>
        <taxon>Musteloidea</taxon>
        <taxon>Mustelidae</taxon>
        <taxon>Mustelinae</taxon>
        <taxon>Mustela</taxon>
    </lineage>
</organism>
<dbReference type="InParanoid" id="M3YH92"/>
<protein>
    <submittedName>
        <fullName evidence="2">Uncharacterized protein</fullName>
    </submittedName>
</protein>